<dbReference type="SMART" id="SM00320">
    <property type="entry name" value="WD40"/>
    <property type="match status" value="3"/>
</dbReference>
<organism evidence="2 3">
    <name type="scientific">Pyrocoelia pectoralis</name>
    <dbReference type="NCBI Taxonomy" id="417401"/>
    <lineage>
        <taxon>Eukaryota</taxon>
        <taxon>Metazoa</taxon>
        <taxon>Ecdysozoa</taxon>
        <taxon>Arthropoda</taxon>
        <taxon>Hexapoda</taxon>
        <taxon>Insecta</taxon>
        <taxon>Pterygota</taxon>
        <taxon>Neoptera</taxon>
        <taxon>Endopterygota</taxon>
        <taxon>Coleoptera</taxon>
        <taxon>Polyphaga</taxon>
        <taxon>Elateriformia</taxon>
        <taxon>Elateroidea</taxon>
        <taxon>Lampyridae</taxon>
        <taxon>Lampyrinae</taxon>
        <taxon>Pyrocoelia</taxon>
    </lineage>
</organism>
<keyword evidence="3" id="KW-1185">Reference proteome</keyword>
<dbReference type="AlphaFoldDB" id="A0AAN7VE42"/>
<dbReference type="InterPro" id="IPR015943">
    <property type="entry name" value="WD40/YVTN_repeat-like_dom_sf"/>
</dbReference>
<name>A0AAN7VE42_9COLE</name>
<protein>
    <submittedName>
        <fullName evidence="2">Uncharacterized protein</fullName>
    </submittedName>
</protein>
<evidence type="ECO:0000256" key="1">
    <source>
        <dbReference type="PROSITE-ProRule" id="PRU00221"/>
    </source>
</evidence>
<dbReference type="PANTHER" id="PTHR47822">
    <property type="entry name" value="CARBOHYDRATE BINDING DOMAIN CONTAINING PROTEIN"/>
    <property type="match status" value="1"/>
</dbReference>
<keyword evidence="1" id="KW-0853">WD repeat</keyword>
<accession>A0AAN7VE42</accession>
<dbReference type="Pfam" id="PF00400">
    <property type="entry name" value="WD40"/>
    <property type="match status" value="1"/>
</dbReference>
<feature type="repeat" description="WD" evidence="1">
    <location>
        <begin position="212"/>
        <end position="247"/>
    </location>
</feature>
<dbReference type="EMBL" id="JAVRBK010000004">
    <property type="protein sequence ID" value="KAK5644529.1"/>
    <property type="molecule type" value="Genomic_DNA"/>
</dbReference>
<dbReference type="PROSITE" id="PS50294">
    <property type="entry name" value="WD_REPEATS_REGION"/>
    <property type="match status" value="1"/>
</dbReference>
<evidence type="ECO:0000313" key="3">
    <source>
        <dbReference type="Proteomes" id="UP001329430"/>
    </source>
</evidence>
<proteinExistence type="predicted"/>
<evidence type="ECO:0000313" key="2">
    <source>
        <dbReference type="EMBL" id="KAK5644529.1"/>
    </source>
</evidence>
<sequence length="395" mass="44902">MDTKKVRGPKRKSIAGPFVLQTVEPVNTFKVTSSFVRDGEKTMEQLRKAVGAMEYLQFDGNISIASSIETNKEALCLKYTEDFESIAVGFTDGMVRLFNRNNAQMSRTLYDEETENNGSPVTCIQHRPVTKNYPVVNCITCTYTSGCVKSWNYNYGQCVYTIRENRQTFGVTYHPRLPKFVTYGDDLRINLYDEETRTQERIFSSSDLPGELDGHASRVFAGCFNPRSNHEFITGGWDDILYFWDLRQPYAFRHLSNVHMCGQGLHISSKGTEILTCSWQRQNPLQLWDYGSAELIVTMEPDIYNSLLYCGKFISKDFIATGGSDEHLLRIVDLQTYSTIASISGFPGGIYDLDIGPHHSQKLPKDMARSRQQELMLAPQLAFVSGKKVYQVDFT</sequence>
<dbReference type="InterPro" id="IPR036322">
    <property type="entry name" value="WD40_repeat_dom_sf"/>
</dbReference>
<gene>
    <name evidence="2" type="ORF">RI129_005829</name>
</gene>
<comment type="caution">
    <text evidence="2">The sequence shown here is derived from an EMBL/GenBank/DDBJ whole genome shotgun (WGS) entry which is preliminary data.</text>
</comment>
<dbReference type="Proteomes" id="UP001329430">
    <property type="component" value="Chromosome 4"/>
</dbReference>
<dbReference type="PROSITE" id="PS50082">
    <property type="entry name" value="WD_REPEATS_2"/>
    <property type="match status" value="1"/>
</dbReference>
<dbReference type="Gene3D" id="2.130.10.10">
    <property type="entry name" value="YVTN repeat-like/Quinoprotein amine dehydrogenase"/>
    <property type="match status" value="2"/>
</dbReference>
<dbReference type="SUPFAM" id="SSF50978">
    <property type="entry name" value="WD40 repeat-like"/>
    <property type="match status" value="1"/>
</dbReference>
<dbReference type="InterPro" id="IPR001680">
    <property type="entry name" value="WD40_rpt"/>
</dbReference>
<dbReference type="PANTHER" id="PTHR47822:SF2">
    <property type="entry name" value="F-BOX AND WD-40 DOMAIN PROTEIN 7"/>
    <property type="match status" value="1"/>
</dbReference>
<reference evidence="2 3" key="1">
    <citation type="journal article" date="2024" name="Insects">
        <title>An Improved Chromosome-Level Genome Assembly of the Firefly Pyrocoelia pectoralis.</title>
        <authorList>
            <person name="Fu X."/>
            <person name="Meyer-Rochow V.B."/>
            <person name="Ballantyne L."/>
            <person name="Zhu X."/>
        </authorList>
    </citation>
    <scope>NUCLEOTIDE SEQUENCE [LARGE SCALE GENOMIC DNA]</scope>
    <source>
        <strain evidence="2">XCY_ONT2</strain>
    </source>
</reference>